<name>A0A6J4H8U4_9CYAN</name>
<proteinExistence type="predicted"/>
<organism evidence="1">
    <name type="scientific">uncultured Coleofasciculus sp</name>
    <dbReference type="NCBI Taxonomy" id="1267456"/>
    <lineage>
        <taxon>Bacteria</taxon>
        <taxon>Bacillati</taxon>
        <taxon>Cyanobacteriota</taxon>
        <taxon>Cyanophyceae</taxon>
        <taxon>Coleofasciculales</taxon>
        <taxon>Coleofasciculaceae</taxon>
        <taxon>Coleofasciculus</taxon>
        <taxon>environmental samples</taxon>
    </lineage>
</organism>
<gene>
    <name evidence="1" type="ORF">AVDCRST_MAG92-384</name>
</gene>
<accession>A0A6J4H8U4</accession>
<dbReference type="EMBL" id="CADCTM010000052">
    <property type="protein sequence ID" value="CAA9216971.1"/>
    <property type="molecule type" value="Genomic_DNA"/>
</dbReference>
<reference evidence="1" key="1">
    <citation type="submission" date="2020-02" db="EMBL/GenBank/DDBJ databases">
        <authorList>
            <person name="Meier V. D."/>
        </authorList>
    </citation>
    <scope>NUCLEOTIDE SEQUENCE</scope>
    <source>
        <strain evidence="1">AVDCRST_MAG92</strain>
    </source>
</reference>
<protein>
    <submittedName>
        <fullName evidence="1">Uncharacterized protein</fullName>
    </submittedName>
</protein>
<dbReference type="AlphaFoldDB" id="A0A6J4H8U4"/>
<sequence>MKTIASNKVNPNMPLTEQDREALNNIFEQLEVEAINQIEETVERYAPLPLEPWEEQGWIINSSLPFTNP</sequence>
<evidence type="ECO:0000313" key="1">
    <source>
        <dbReference type="EMBL" id="CAA9216971.1"/>
    </source>
</evidence>